<evidence type="ECO:0000313" key="2">
    <source>
        <dbReference type="Proteomes" id="UP000199406"/>
    </source>
</evidence>
<keyword evidence="2" id="KW-1185">Reference proteome</keyword>
<accession>A0A1G7QYL0</accession>
<dbReference type="AlphaFoldDB" id="A0A1G7QYL0"/>
<evidence type="ECO:0000313" key="1">
    <source>
        <dbReference type="EMBL" id="SDG03618.1"/>
    </source>
</evidence>
<organism evidence="1 2">
    <name type="scientific">Blastococcus aurantiacus</name>
    <dbReference type="NCBI Taxonomy" id="1550231"/>
    <lineage>
        <taxon>Bacteria</taxon>
        <taxon>Bacillati</taxon>
        <taxon>Actinomycetota</taxon>
        <taxon>Actinomycetes</taxon>
        <taxon>Geodermatophilales</taxon>
        <taxon>Geodermatophilaceae</taxon>
        <taxon>Blastococcus</taxon>
    </lineage>
</organism>
<evidence type="ECO:0008006" key="3">
    <source>
        <dbReference type="Google" id="ProtNLM"/>
    </source>
</evidence>
<reference evidence="2" key="1">
    <citation type="submission" date="2016-10" db="EMBL/GenBank/DDBJ databases">
        <authorList>
            <person name="Varghese N."/>
            <person name="Submissions S."/>
        </authorList>
    </citation>
    <scope>NUCLEOTIDE SEQUENCE [LARGE SCALE GENOMIC DNA]</scope>
    <source>
        <strain evidence="2">DSM 44268</strain>
    </source>
</reference>
<name>A0A1G7QYL0_9ACTN</name>
<gene>
    <name evidence="1" type="ORF">SAMN05660662_0079</name>
</gene>
<dbReference type="EMBL" id="FNBT01000010">
    <property type="protein sequence ID" value="SDG03618.1"/>
    <property type="molecule type" value="Genomic_DNA"/>
</dbReference>
<dbReference type="STRING" id="1550231.SAMN05660662_0079"/>
<sequence length="115" mass="12328">MPSRVQFLRQLLLDPGGALRVRHAHDCAPAPGGPPVEGTGGSGAYGGGMFFLFGFGTKEQDLGPGEVRTCPNCGNTTPWARVRMVKQITVFFIPIARWGRRRLEVCGICGTAVEV</sequence>
<protein>
    <recommendedName>
        <fullName evidence="3">Zinc-ribbon 15 domain-containing protein</fullName>
    </recommendedName>
</protein>
<proteinExistence type="predicted"/>
<dbReference type="Proteomes" id="UP000199406">
    <property type="component" value="Unassembled WGS sequence"/>
</dbReference>